<keyword evidence="2" id="KW-1185">Reference proteome</keyword>
<dbReference type="AlphaFoldDB" id="A0A2P5BDS3"/>
<dbReference type="EMBL" id="JXTB01000302">
    <property type="protein sequence ID" value="PON46937.1"/>
    <property type="molecule type" value="Genomic_DNA"/>
</dbReference>
<accession>A0A2P5BDS3</accession>
<name>A0A2P5BDS3_PARAD</name>
<feature type="non-terminal residue" evidence="1">
    <location>
        <position position="1"/>
    </location>
</feature>
<dbReference type="Proteomes" id="UP000237105">
    <property type="component" value="Unassembled WGS sequence"/>
</dbReference>
<protein>
    <submittedName>
        <fullName evidence="1">Uncharacterized protein</fullName>
    </submittedName>
</protein>
<proteinExistence type="predicted"/>
<organism evidence="1 2">
    <name type="scientific">Parasponia andersonii</name>
    <name type="common">Sponia andersonii</name>
    <dbReference type="NCBI Taxonomy" id="3476"/>
    <lineage>
        <taxon>Eukaryota</taxon>
        <taxon>Viridiplantae</taxon>
        <taxon>Streptophyta</taxon>
        <taxon>Embryophyta</taxon>
        <taxon>Tracheophyta</taxon>
        <taxon>Spermatophyta</taxon>
        <taxon>Magnoliopsida</taxon>
        <taxon>eudicotyledons</taxon>
        <taxon>Gunneridae</taxon>
        <taxon>Pentapetalae</taxon>
        <taxon>rosids</taxon>
        <taxon>fabids</taxon>
        <taxon>Rosales</taxon>
        <taxon>Cannabaceae</taxon>
        <taxon>Parasponia</taxon>
    </lineage>
</organism>
<gene>
    <name evidence="1" type="ORF">PanWU01x14_247810</name>
</gene>
<evidence type="ECO:0000313" key="2">
    <source>
        <dbReference type="Proteomes" id="UP000237105"/>
    </source>
</evidence>
<comment type="caution">
    <text evidence="1">The sequence shown here is derived from an EMBL/GenBank/DDBJ whole genome shotgun (WGS) entry which is preliminary data.</text>
</comment>
<evidence type="ECO:0000313" key="1">
    <source>
        <dbReference type="EMBL" id="PON46937.1"/>
    </source>
</evidence>
<sequence>PRERNQTQNQNLIIFSEREKTVSEIQSFWETRNRPKLKLYLKKKKKKREKSVGWEGIHSSISCSCSCTFEDSQLGPEQS</sequence>
<reference evidence="2" key="1">
    <citation type="submission" date="2016-06" db="EMBL/GenBank/DDBJ databases">
        <title>Parallel loss of symbiosis genes in relatives of nitrogen-fixing non-legume Parasponia.</title>
        <authorList>
            <person name="Van Velzen R."/>
            <person name="Holmer R."/>
            <person name="Bu F."/>
            <person name="Rutten L."/>
            <person name="Van Zeijl A."/>
            <person name="Liu W."/>
            <person name="Santuari L."/>
            <person name="Cao Q."/>
            <person name="Sharma T."/>
            <person name="Shen D."/>
            <person name="Roswanjaya Y."/>
            <person name="Wardhani T."/>
            <person name="Kalhor M.S."/>
            <person name="Jansen J."/>
            <person name="Van den Hoogen J."/>
            <person name="Gungor B."/>
            <person name="Hartog M."/>
            <person name="Hontelez J."/>
            <person name="Verver J."/>
            <person name="Yang W.-C."/>
            <person name="Schijlen E."/>
            <person name="Repin R."/>
            <person name="Schilthuizen M."/>
            <person name="Schranz E."/>
            <person name="Heidstra R."/>
            <person name="Miyata K."/>
            <person name="Fedorova E."/>
            <person name="Kohlen W."/>
            <person name="Bisseling T."/>
            <person name="Smit S."/>
            <person name="Geurts R."/>
        </authorList>
    </citation>
    <scope>NUCLEOTIDE SEQUENCE [LARGE SCALE GENOMIC DNA]</scope>
    <source>
        <strain evidence="2">cv. WU1-14</strain>
    </source>
</reference>